<evidence type="ECO:0000313" key="2">
    <source>
        <dbReference type="EMBL" id="GIX74992.1"/>
    </source>
</evidence>
<dbReference type="Gene3D" id="3.10.20.90">
    <property type="entry name" value="Phosphatidylinositol 3-kinase Catalytic Subunit, Chain A, domain 1"/>
    <property type="match status" value="1"/>
</dbReference>
<accession>A0AAV4MR45</accession>
<dbReference type="InterPro" id="IPR035963">
    <property type="entry name" value="FERM_2"/>
</dbReference>
<dbReference type="Proteomes" id="UP001054945">
    <property type="component" value="Unassembled WGS sequence"/>
</dbReference>
<organism evidence="2 3">
    <name type="scientific">Caerostris extrusa</name>
    <name type="common">Bark spider</name>
    <name type="synonym">Caerostris bankana</name>
    <dbReference type="NCBI Taxonomy" id="172846"/>
    <lineage>
        <taxon>Eukaryota</taxon>
        <taxon>Metazoa</taxon>
        <taxon>Ecdysozoa</taxon>
        <taxon>Arthropoda</taxon>
        <taxon>Chelicerata</taxon>
        <taxon>Arachnida</taxon>
        <taxon>Araneae</taxon>
        <taxon>Araneomorphae</taxon>
        <taxon>Entelegynae</taxon>
        <taxon>Araneoidea</taxon>
        <taxon>Araneidae</taxon>
        <taxon>Caerostris</taxon>
    </lineage>
</organism>
<dbReference type="InterPro" id="IPR014352">
    <property type="entry name" value="FERM/acyl-CoA-bd_prot_sf"/>
</dbReference>
<protein>
    <submittedName>
        <fullName evidence="2">Protein-tyrosine kinase 2-beta</fullName>
    </submittedName>
</protein>
<dbReference type="EMBL" id="BPLR01020121">
    <property type="protein sequence ID" value="GIX74992.1"/>
    <property type="molecule type" value="Genomic_DNA"/>
</dbReference>
<dbReference type="InterPro" id="IPR029071">
    <property type="entry name" value="Ubiquitin-like_domsf"/>
</dbReference>
<dbReference type="Pfam" id="PF18038">
    <property type="entry name" value="FERM_N_2"/>
    <property type="match status" value="1"/>
</dbReference>
<dbReference type="SUPFAM" id="SSF47031">
    <property type="entry name" value="Second domain of FERM"/>
    <property type="match status" value="1"/>
</dbReference>
<reference evidence="2 3" key="1">
    <citation type="submission" date="2021-06" db="EMBL/GenBank/DDBJ databases">
        <title>Caerostris extrusa draft genome.</title>
        <authorList>
            <person name="Kono N."/>
            <person name="Arakawa K."/>
        </authorList>
    </citation>
    <scope>NUCLEOTIDE SEQUENCE [LARGE SCALE GENOMIC DNA]</scope>
</reference>
<keyword evidence="3" id="KW-1185">Reference proteome</keyword>
<evidence type="ECO:0000259" key="1">
    <source>
        <dbReference type="PROSITE" id="PS50057"/>
    </source>
</evidence>
<dbReference type="SUPFAM" id="SSF54236">
    <property type="entry name" value="Ubiquitin-like"/>
    <property type="match status" value="1"/>
</dbReference>
<keyword evidence="2" id="KW-0829">Tyrosine-protein kinase</keyword>
<dbReference type="PANTHER" id="PTHR46221:SF9">
    <property type="entry name" value="NON-SPECIFIC PROTEIN-TYROSINE KINASE"/>
    <property type="match status" value="1"/>
</dbReference>
<sequence length="196" mass="23069">MNRICRECIQSHGDNAKFKKVDSNLTCDKQERTTLKVFLSNGNSNIVKFGETTAVKDVIDVVTKRLSETPRPFESVFGIRLVHAPSDEMHWLHSDAGMFQILMKYSYYPIDEWRFELRVRFVPKDLRDMFEKDKVTFLYFYEQEIFKDMTHVALDKKSNFEFLEKDVGLHKFLPSPVITNNKVHFIAIAKLSFLFL</sequence>
<feature type="domain" description="FERM" evidence="1">
    <location>
        <begin position="33"/>
        <end position="196"/>
    </location>
</feature>
<keyword evidence="2" id="KW-0418">Kinase</keyword>
<keyword evidence="2" id="KW-0808">Transferase</keyword>
<comment type="caution">
    <text evidence="2">The sequence shown here is derived from an EMBL/GenBank/DDBJ whole genome shotgun (WGS) entry which is preliminary data.</text>
</comment>
<dbReference type="PANTHER" id="PTHR46221">
    <property type="entry name" value="FERM AND PDZ DOMAIN-CONTAINING PROTEIN FAMILY MEMBER"/>
    <property type="match status" value="1"/>
</dbReference>
<evidence type="ECO:0000313" key="3">
    <source>
        <dbReference type="Proteomes" id="UP001054945"/>
    </source>
</evidence>
<dbReference type="InterPro" id="IPR041390">
    <property type="entry name" value="FADK_N"/>
</dbReference>
<dbReference type="InterPro" id="IPR000299">
    <property type="entry name" value="FERM_domain"/>
</dbReference>
<name>A0AAV4MR45_CAEEX</name>
<dbReference type="AlphaFoldDB" id="A0AAV4MR45"/>
<dbReference type="GO" id="GO:0004713">
    <property type="term" value="F:protein tyrosine kinase activity"/>
    <property type="evidence" value="ECO:0007669"/>
    <property type="project" value="UniProtKB-KW"/>
</dbReference>
<dbReference type="Gene3D" id="1.20.80.10">
    <property type="match status" value="1"/>
</dbReference>
<gene>
    <name evidence="2" type="primary">PTK2B</name>
    <name evidence="2" type="ORF">CEXT_670851</name>
</gene>
<proteinExistence type="predicted"/>
<dbReference type="PROSITE" id="PS50057">
    <property type="entry name" value="FERM_3"/>
    <property type="match status" value="1"/>
</dbReference>